<dbReference type="PROSITE" id="PS50110">
    <property type="entry name" value="RESPONSE_REGULATORY"/>
    <property type="match status" value="1"/>
</dbReference>
<evidence type="ECO:0000313" key="4">
    <source>
        <dbReference type="Proteomes" id="UP000032668"/>
    </source>
</evidence>
<feature type="domain" description="Response regulatory" evidence="2">
    <location>
        <begin position="7"/>
        <end position="121"/>
    </location>
</feature>
<evidence type="ECO:0000256" key="1">
    <source>
        <dbReference type="PROSITE-ProRule" id="PRU00169"/>
    </source>
</evidence>
<comment type="caution">
    <text evidence="1">Lacks conserved residue(s) required for the propagation of feature annotation.</text>
</comment>
<dbReference type="RefSeq" id="WP_048880552.1">
    <property type="nucleotide sequence ID" value="NZ_BANC01000167.1"/>
</dbReference>
<dbReference type="EMBL" id="BANC01000167">
    <property type="protein sequence ID" value="GAN82157.1"/>
    <property type="molecule type" value="Genomic_DNA"/>
</dbReference>
<dbReference type="AlphaFoldDB" id="A0A0D6PKH2"/>
<protein>
    <submittedName>
        <fullName evidence="3">Response regulator receiver</fullName>
    </submittedName>
</protein>
<dbReference type="SUPFAM" id="SSF52172">
    <property type="entry name" value="CheY-like"/>
    <property type="match status" value="1"/>
</dbReference>
<dbReference type="OrthoDB" id="9782655at2"/>
<dbReference type="Gene3D" id="3.40.50.2300">
    <property type="match status" value="1"/>
</dbReference>
<dbReference type="InterPro" id="IPR001789">
    <property type="entry name" value="Sig_transdc_resp-reg_receiver"/>
</dbReference>
<accession>A0A0D6PKH2</accession>
<dbReference type="Proteomes" id="UP000032668">
    <property type="component" value="Unassembled WGS sequence"/>
</dbReference>
<dbReference type="GO" id="GO:0000160">
    <property type="term" value="P:phosphorelay signal transduction system"/>
    <property type="evidence" value="ECO:0007669"/>
    <property type="project" value="InterPro"/>
</dbReference>
<dbReference type="SMART" id="SM00448">
    <property type="entry name" value="REC"/>
    <property type="match status" value="1"/>
</dbReference>
<evidence type="ECO:0000259" key="2">
    <source>
        <dbReference type="PROSITE" id="PS50110"/>
    </source>
</evidence>
<dbReference type="STRING" id="1120923.SAMN02746095_03703"/>
<keyword evidence="4" id="KW-1185">Reference proteome</keyword>
<sequence length="132" mass="14066">MARSRPFVLICAGDESIGQSLRFVLTLEGIESAVSTHPEAFLAAPGLAAAHCLVLEDNSCGQDGCALLMVARRLGAQGAAILLTGKLTPALRKRAEEAGVWRVFEKPVLDNALVEAILSRMPGREQRLSINT</sequence>
<evidence type="ECO:0000313" key="3">
    <source>
        <dbReference type="EMBL" id="GAN82157.1"/>
    </source>
</evidence>
<comment type="caution">
    <text evidence="3">The sequence shown here is derived from an EMBL/GenBank/DDBJ whole genome shotgun (WGS) entry which is preliminary data.</text>
</comment>
<proteinExistence type="predicted"/>
<dbReference type="InterPro" id="IPR011006">
    <property type="entry name" value="CheY-like_superfamily"/>
</dbReference>
<name>A0A0D6PKH2_9PROT</name>
<gene>
    <name evidence="3" type="ORF">Aam_170_001</name>
</gene>
<organism evidence="3 4">
    <name type="scientific">Acidocella aminolytica 101 = DSM 11237</name>
    <dbReference type="NCBI Taxonomy" id="1120923"/>
    <lineage>
        <taxon>Bacteria</taxon>
        <taxon>Pseudomonadati</taxon>
        <taxon>Pseudomonadota</taxon>
        <taxon>Alphaproteobacteria</taxon>
        <taxon>Acetobacterales</taxon>
        <taxon>Acidocellaceae</taxon>
        <taxon>Acidocella</taxon>
    </lineage>
</organism>
<reference evidence="3 4" key="1">
    <citation type="submission" date="2012-11" db="EMBL/GenBank/DDBJ databases">
        <title>Whole genome sequence of Acidocella aminolytica 101 = DSM 11237.</title>
        <authorList>
            <person name="Azuma Y."/>
            <person name="Higashiura N."/>
            <person name="Hirakawa H."/>
            <person name="Matsushita K."/>
        </authorList>
    </citation>
    <scope>NUCLEOTIDE SEQUENCE [LARGE SCALE GENOMIC DNA]</scope>
    <source>
        <strain evidence="4">101 / DSM 11237</strain>
    </source>
</reference>